<evidence type="ECO:0000313" key="3">
    <source>
        <dbReference type="Proteomes" id="UP001165079"/>
    </source>
</evidence>
<keyword evidence="1" id="KW-0479">Metal-binding</keyword>
<organism evidence="2 3">
    <name type="scientific">Actinorhabdospora filicis</name>
    <dbReference type="NCBI Taxonomy" id="1785913"/>
    <lineage>
        <taxon>Bacteria</taxon>
        <taxon>Bacillati</taxon>
        <taxon>Actinomycetota</taxon>
        <taxon>Actinomycetes</taxon>
        <taxon>Micromonosporales</taxon>
        <taxon>Micromonosporaceae</taxon>
        <taxon>Actinorhabdospora</taxon>
    </lineage>
</organism>
<keyword evidence="1" id="KW-0460">Magnesium</keyword>
<dbReference type="AlphaFoldDB" id="A0A9W6SQM7"/>
<keyword evidence="3" id="KW-1185">Reference proteome</keyword>
<dbReference type="Pfam" id="PF03747">
    <property type="entry name" value="ADP_ribosyl_GH"/>
    <property type="match status" value="1"/>
</dbReference>
<dbReference type="GO" id="GO:0046872">
    <property type="term" value="F:metal ion binding"/>
    <property type="evidence" value="ECO:0007669"/>
    <property type="project" value="UniProtKB-KW"/>
</dbReference>
<evidence type="ECO:0008006" key="4">
    <source>
        <dbReference type="Google" id="ProtNLM"/>
    </source>
</evidence>
<dbReference type="InterPro" id="IPR036705">
    <property type="entry name" value="Ribosyl_crysJ1_sf"/>
</dbReference>
<proteinExistence type="predicted"/>
<feature type="binding site" evidence="1">
    <location>
        <position position="385"/>
    </location>
    <ligand>
        <name>Mg(2+)</name>
        <dbReference type="ChEBI" id="CHEBI:18420"/>
        <label>1</label>
    </ligand>
</feature>
<feature type="binding site" evidence="1">
    <location>
        <position position="383"/>
    </location>
    <ligand>
        <name>Mg(2+)</name>
        <dbReference type="ChEBI" id="CHEBI:18420"/>
        <label>1</label>
    </ligand>
</feature>
<comment type="cofactor">
    <cofactor evidence="1">
        <name>Mg(2+)</name>
        <dbReference type="ChEBI" id="CHEBI:18420"/>
    </cofactor>
    <text evidence="1">Binds 2 magnesium ions per subunit.</text>
</comment>
<dbReference type="Gene3D" id="1.10.4080.10">
    <property type="entry name" value="ADP-ribosylation/Crystallin J1"/>
    <property type="match status" value="1"/>
</dbReference>
<reference evidence="2" key="1">
    <citation type="submission" date="2023-03" db="EMBL/GenBank/DDBJ databases">
        <title>Actinorhabdospora filicis NBRC 111898.</title>
        <authorList>
            <person name="Ichikawa N."/>
            <person name="Sato H."/>
            <person name="Tonouchi N."/>
        </authorList>
    </citation>
    <scope>NUCLEOTIDE SEQUENCE</scope>
    <source>
        <strain evidence="2">NBRC 111898</strain>
    </source>
</reference>
<evidence type="ECO:0000313" key="2">
    <source>
        <dbReference type="EMBL" id="GLZ80205.1"/>
    </source>
</evidence>
<dbReference type="RefSeq" id="WP_285665329.1">
    <property type="nucleotide sequence ID" value="NZ_BSTX01000003.1"/>
</dbReference>
<feature type="binding site" evidence="1">
    <location>
        <position position="386"/>
    </location>
    <ligand>
        <name>Mg(2+)</name>
        <dbReference type="ChEBI" id="CHEBI:18420"/>
        <label>1</label>
    </ligand>
</feature>
<dbReference type="EMBL" id="BSTX01000003">
    <property type="protein sequence ID" value="GLZ80205.1"/>
    <property type="molecule type" value="Genomic_DNA"/>
</dbReference>
<accession>A0A9W6SQM7</accession>
<gene>
    <name evidence="2" type="ORF">Afil01_50120</name>
</gene>
<protein>
    <recommendedName>
        <fullName evidence="4">ADP-ribosylglycohydrolase</fullName>
    </recommendedName>
</protein>
<dbReference type="SUPFAM" id="SSF101478">
    <property type="entry name" value="ADP-ribosylglycohydrolase"/>
    <property type="match status" value="1"/>
</dbReference>
<evidence type="ECO:0000256" key="1">
    <source>
        <dbReference type="PIRSR" id="PIRSR605502-1"/>
    </source>
</evidence>
<dbReference type="InterPro" id="IPR005502">
    <property type="entry name" value="Ribosyl_crysJ1"/>
</dbReference>
<name>A0A9W6SQM7_9ACTN</name>
<comment type="caution">
    <text evidence="2">The sequence shown here is derived from an EMBL/GenBank/DDBJ whole genome shotgun (WGS) entry which is preliminary data.</text>
</comment>
<dbReference type="Proteomes" id="UP001165079">
    <property type="component" value="Unassembled WGS sequence"/>
</dbReference>
<sequence>MRVTWIQPEDLVPHALATARLDGHDVSGIEARWVAGGGTAAVPAKGASPERAPAPVRELAAVLLSELDALAALPRPGEPDALWELPDLGLPRETTFDRLHGAWLGRAAGCVLGKPVEGLPREGIEEIARATGNWPLKGWFTAHGLPEEIAARRPWNRRSKGTSLAENIDGAPEDDDLNYPLMAMLLLETRGTGFTAEDVALSWLDLLPAGRTFTAERVAYRNLLLGMVPPQTATTGNPFAEWIGAQIRTDLYGWARPGDVAAAASLAYRDAVVSHVRNGVYGAMFAAALGAAAVVVSTVDEVLDAGFAVLPPSSRIAVAVREARELAASEPDWNRVLDVLHARHGHLHWVHVLNNAALVTAALVHGGGDFAKTITATVTGGWDTDSNGATVGGIVGALTGACALPEYWKAPLKNRLATSIPGLDGVGFDELARRTLALAKVDA</sequence>